<comment type="caution">
    <text evidence="12">The sequence shown here is derived from an EMBL/GenBank/DDBJ whole genome shotgun (WGS) entry which is preliminary data.</text>
</comment>
<feature type="compositionally biased region" description="Low complexity" evidence="10">
    <location>
        <begin position="35"/>
        <end position="45"/>
    </location>
</feature>
<dbReference type="GO" id="GO:0141221">
    <property type="term" value="F:histone deacetylase activity, hydrolytic mechanism"/>
    <property type="evidence" value="ECO:0007669"/>
    <property type="project" value="UniProtKB-EC"/>
</dbReference>
<keyword evidence="8" id="KW-0804">Transcription</keyword>
<organism evidence="12 13">
    <name type="scientific">Mucor velutinosus</name>
    <dbReference type="NCBI Taxonomy" id="708070"/>
    <lineage>
        <taxon>Eukaryota</taxon>
        <taxon>Fungi</taxon>
        <taxon>Fungi incertae sedis</taxon>
        <taxon>Mucoromycota</taxon>
        <taxon>Mucoromycotina</taxon>
        <taxon>Mucoromycetes</taxon>
        <taxon>Mucorales</taxon>
        <taxon>Mucorineae</taxon>
        <taxon>Mucoraceae</taxon>
        <taxon>Mucor</taxon>
    </lineage>
</organism>
<keyword evidence="7" id="KW-0805">Transcription regulation</keyword>
<evidence type="ECO:0000256" key="5">
    <source>
        <dbReference type="ARBA" id="ARBA00022801"/>
    </source>
</evidence>
<proteinExistence type="inferred from homology"/>
<feature type="compositionally biased region" description="Polar residues" evidence="10">
    <location>
        <begin position="22"/>
        <end position="34"/>
    </location>
</feature>
<dbReference type="Gene3D" id="2.30.30.140">
    <property type="match status" value="1"/>
</dbReference>
<evidence type="ECO:0000256" key="4">
    <source>
        <dbReference type="ARBA" id="ARBA00022491"/>
    </source>
</evidence>
<evidence type="ECO:0000256" key="10">
    <source>
        <dbReference type="SAM" id="MobiDB-lite"/>
    </source>
</evidence>
<evidence type="ECO:0000256" key="2">
    <source>
        <dbReference type="ARBA" id="ARBA00007738"/>
    </source>
</evidence>
<dbReference type="Gene3D" id="3.40.800.20">
    <property type="entry name" value="Histone deacetylase domain"/>
    <property type="match status" value="2"/>
</dbReference>
<evidence type="ECO:0000313" key="13">
    <source>
        <dbReference type="Proteomes" id="UP001304243"/>
    </source>
</evidence>
<gene>
    <name evidence="12" type="ORF">ATC70_002635</name>
</gene>
<dbReference type="Pfam" id="PF00850">
    <property type="entry name" value="Hist_deacetyl"/>
    <property type="match status" value="1"/>
</dbReference>
<evidence type="ECO:0000256" key="7">
    <source>
        <dbReference type="ARBA" id="ARBA00023015"/>
    </source>
</evidence>
<sequence>MIKELVPKPSHSSDALPLYRNGESNSPSYYTESDSNLSTGSSTGSTKRRRRSTRLNSLGYQKKTDKKNMALAQKKFKKLDLAPSRERSQSWSVGDRVEAIKWADDVKEWYCARIVEITKDHHDETLVFVHYEGWPPEEADWISPTLLRVPQRAESLRYGPAGAESDRSWRDYVDFYNSKRGGMARQNTGIVQDRRMGLHCCPCHSRETIHPERPDRIGSILQTFHTNRMLRYFKRIHARETTTQELLRVHTFSHVRNYYPLDEETMVKKEKRPLKITSIAALLNPEPPKNPCIQQLGTIDKVLRGVGGDTIIKADQDHINRQHRRFSTAAAFADASQSNPQPTAPPTLVCKMTCGELGISVDTTFHPLYTSLAAKVAAGALLSLVEPIVQGQLRNGFALIRPPGHHAEDDLAMGFCFYNNVAVAVADTLEKYPSKIKRAVVIDWDIHHGNGTQKIFYDNQNVLYISVHRWDHGKFYPFSGAPSECGEYEGIGKNVNIAFSESNRKPKPMGDTEFAAAFYHFVIPIVKQFGPDMIFVSAGFDAAEGHPENLGGYNVTPRGYALLTKMVKDLAEDLCEGRLVLTLEGGYELQPLAKSCAASVAQLFLPNTIPNQQITTFQDTLDSTKPNRDAIDSFQDILRYQKKHWHFSEETLDPDFTFSLPDDWRATDSITTRPRRDKKAVKTLTIESY</sequence>
<dbReference type="AlphaFoldDB" id="A0AAN7DCN8"/>
<dbReference type="PRINTS" id="PR01270">
    <property type="entry name" value="HDASUPER"/>
</dbReference>
<dbReference type="EC" id="3.5.1.98" evidence="3"/>
<dbReference type="GO" id="GO:0000118">
    <property type="term" value="C:histone deacetylase complex"/>
    <property type="evidence" value="ECO:0007669"/>
    <property type="project" value="TreeGrafter"/>
</dbReference>
<dbReference type="InterPro" id="IPR037138">
    <property type="entry name" value="His_deacetylse_dom_sf"/>
</dbReference>
<dbReference type="PANTHER" id="PTHR10625">
    <property type="entry name" value="HISTONE DEACETYLASE HDAC1-RELATED"/>
    <property type="match status" value="1"/>
</dbReference>
<dbReference type="InterPro" id="IPR023801">
    <property type="entry name" value="His_deacetylse_dom"/>
</dbReference>
<protein>
    <recommendedName>
        <fullName evidence="3">histone deacetylase</fullName>
        <ecNumber evidence="3">3.5.1.98</ecNumber>
    </recommendedName>
</protein>
<dbReference type="Proteomes" id="UP001304243">
    <property type="component" value="Unassembled WGS sequence"/>
</dbReference>
<evidence type="ECO:0000256" key="9">
    <source>
        <dbReference type="ARBA" id="ARBA00023242"/>
    </source>
</evidence>
<keyword evidence="6" id="KW-0156">Chromatin regulator</keyword>
<evidence type="ECO:0000256" key="8">
    <source>
        <dbReference type="ARBA" id="ARBA00023163"/>
    </source>
</evidence>
<dbReference type="GO" id="GO:0040029">
    <property type="term" value="P:epigenetic regulation of gene expression"/>
    <property type="evidence" value="ECO:0007669"/>
    <property type="project" value="TreeGrafter"/>
</dbReference>
<evidence type="ECO:0000256" key="1">
    <source>
        <dbReference type="ARBA" id="ARBA00004123"/>
    </source>
</evidence>
<reference evidence="12 13" key="1">
    <citation type="submission" date="2022-11" db="EMBL/GenBank/DDBJ databases">
        <title>Mucor velutinosus strain NIH1002 WGS.</title>
        <authorList>
            <person name="Subramanian P."/>
            <person name="Mullikin J.C."/>
            <person name="Segre J.A."/>
            <person name="Zelazny A.M."/>
        </authorList>
    </citation>
    <scope>NUCLEOTIDE SEQUENCE [LARGE SCALE GENOMIC DNA]</scope>
    <source>
        <strain evidence="12 13">NIH1002</strain>
    </source>
</reference>
<keyword evidence="5" id="KW-0378">Hydrolase</keyword>
<dbReference type="SUPFAM" id="SSF54160">
    <property type="entry name" value="Chromo domain-like"/>
    <property type="match status" value="1"/>
</dbReference>
<keyword evidence="4" id="KW-0678">Repressor</keyword>
<dbReference type="GeneID" id="89946337"/>
<comment type="subcellular location">
    <subcellularLocation>
        <location evidence="1">Nucleus</location>
    </subcellularLocation>
</comment>
<feature type="region of interest" description="Disordered" evidence="10">
    <location>
        <begin position="1"/>
        <end position="64"/>
    </location>
</feature>
<dbReference type="SUPFAM" id="SSF52768">
    <property type="entry name" value="Arginase/deacetylase"/>
    <property type="match status" value="1"/>
</dbReference>
<keyword evidence="9" id="KW-0539">Nucleus</keyword>
<feature type="domain" description="Histone deacetylase" evidence="11">
    <location>
        <begin position="210"/>
        <end position="602"/>
    </location>
</feature>
<evidence type="ECO:0000313" key="12">
    <source>
        <dbReference type="EMBL" id="KAK4515026.1"/>
    </source>
</evidence>
<dbReference type="EMBL" id="JASEJX010000015">
    <property type="protein sequence ID" value="KAK4515026.1"/>
    <property type="molecule type" value="Genomic_DNA"/>
</dbReference>
<accession>A0AAN7DCN8</accession>
<keyword evidence="13" id="KW-1185">Reference proteome</keyword>
<dbReference type="PANTHER" id="PTHR10625:SF5">
    <property type="entry name" value="HISTONE DEACETYLASE"/>
    <property type="match status" value="1"/>
</dbReference>
<evidence type="ECO:0000259" key="11">
    <source>
        <dbReference type="Pfam" id="PF00850"/>
    </source>
</evidence>
<evidence type="ECO:0000256" key="3">
    <source>
        <dbReference type="ARBA" id="ARBA00012111"/>
    </source>
</evidence>
<comment type="similarity">
    <text evidence="2">Belongs to the histone deacetylase family. HD type 2 subfamily.</text>
</comment>
<dbReference type="InterPro" id="IPR016197">
    <property type="entry name" value="Chromo-like_dom_sf"/>
</dbReference>
<dbReference type="InterPro" id="IPR023696">
    <property type="entry name" value="Ureohydrolase_dom_sf"/>
</dbReference>
<dbReference type="InterPro" id="IPR000286">
    <property type="entry name" value="HDACs"/>
</dbReference>
<name>A0AAN7DCN8_9FUNG</name>
<dbReference type="RefSeq" id="XP_064681692.1">
    <property type="nucleotide sequence ID" value="XM_064822006.1"/>
</dbReference>
<evidence type="ECO:0000256" key="6">
    <source>
        <dbReference type="ARBA" id="ARBA00022853"/>
    </source>
</evidence>